<organism evidence="2 3">
    <name type="scientific">Archangium lansingense</name>
    <dbReference type="NCBI Taxonomy" id="2995310"/>
    <lineage>
        <taxon>Bacteria</taxon>
        <taxon>Pseudomonadati</taxon>
        <taxon>Myxococcota</taxon>
        <taxon>Myxococcia</taxon>
        <taxon>Myxococcales</taxon>
        <taxon>Cystobacterineae</taxon>
        <taxon>Archangiaceae</taxon>
        <taxon>Archangium</taxon>
    </lineage>
</organism>
<dbReference type="EMBL" id="JAPNKA010000001">
    <property type="protein sequence ID" value="MCY1078279.1"/>
    <property type="molecule type" value="Genomic_DNA"/>
</dbReference>
<accession>A0ABT4ABH4</accession>
<dbReference type="InterPro" id="IPR013783">
    <property type="entry name" value="Ig-like_fold"/>
</dbReference>
<dbReference type="PROSITE" id="PS51257">
    <property type="entry name" value="PROKAR_LIPOPROTEIN"/>
    <property type="match status" value="1"/>
</dbReference>
<proteinExistence type="predicted"/>
<gene>
    <name evidence="2" type="ORF">OV287_27760</name>
</gene>
<protein>
    <submittedName>
        <fullName evidence="2">Ig-like domain-containing protein</fullName>
    </submittedName>
</protein>
<dbReference type="Gene3D" id="2.60.40.10">
    <property type="entry name" value="Immunoglobulins"/>
    <property type="match status" value="14"/>
</dbReference>
<feature type="region of interest" description="Disordered" evidence="1">
    <location>
        <begin position="636"/>
        <end position="662"/>
    </location>
</feature>
<dbReference type="Proteomes" id="UP001207654">
    <property type="component" value="Unassembled WGS sequence"/>
</dbReference>
<sequence length="1866" mass="191787">MRTLVTLLAAGLVLASCEHPSVEPTAAPGQVIDPGTLRQSIDPYACTGTDNTPPQIAITSPSSGSVLSGTVTLTVNATDDVGVAGVVFYLDGRMLVWDNTPPFELVWDSATHGNGPGVFTAQASDANCNHTTSAPVEVTIENAGVATYDPSWGTPACAAVGSKCDSADLLAGRGLLSPELHPPSTLGGACEDGSIGVGGPTAAVERLVVIRSDGTALAEGKEVTVQATVQATASYSYQSLDLYIASNPSNPSWTFVDTLFPPNAIGVWTLTSKYVVPAGGRHVLRGIYRGNSRQTPPSPCIPNDFSNPFTDHDDLVITVGQEADVTPPVVAITSPVEGATLERVINVSVEASDNFGVSRVELYDGATLLGTSNYSPYTYKFSWATRTVPNGLHALTARAYDLAGNASNSVAVNVLIDNDYVLPQVAFIKPVEGATLNQAVPLEASASDDRGVVRVEFHADGNLIGTSSAPPYTVNWNTRWGVANGPHVLRATAYDAGGNASPPSTVNVLVDNDFVQPQTALTAPTSGATLSGTVSLEASASDDRGIAEVFFLVDGSLIGSDTTAPYAISWDSAEISNGSHNLSTMVRDVGGNIAYGASVTVQVSNAGNARFDTNLMAPRCDSVAARCDTREMVRSRGQQAQGGEPNAPNTLGGCADGSSGSYRQSESLERIRIIREDGTPMAAGKRVRIEADVYAVSTSYDYLDLYYTANATWSPSWTYLATIKPTATGFQTLSAEYVLPAGNLQAVRAIFRAAGSLGTCAPPSSQYSYIDRDDVVFPVGAQETDTVAPDGVVLTAPAPGITVTGTLTLTASANDNFGVVSVDFLDGETLIGTDTQAPYSVSWNSRSGPNGSRTLTARARDLAGNVTTSQPVTVTAANDLTVPVVALTSPAPGSRLSRMLELTADASDPEGVTRVDFYAYDRLIGSDSSAPYTCSCDSYYTGMYPLTARAYDAAGNEGSSAPVTVTVVQELVPPSVALTAPVGGARLVGTVTLSANATDASGVNKVEFLLDGVLLATDTSSPYSYSWNTQTAANGGHLLSARARDIHGNIATSTEVSVTVDNAAPAVAITSPAGGATVSGGVSLQADATDNEGVTRVEFFVDGALLASDTTAPYSVEWDSGFWFNGSHTLLAKAYDAVGNVGTSTQLTVSTSQPGSAIHDYYYLRAPKCSTPTPICDTTATVKGRHTAESYGPNTINAACADGTASLEAQKINRIRLSSVDGENFTQGQRVRIEVHVLALDTATDALDLFYATDALNPAWTYLTTLQPGATGAQVLSTEYVLPGGKLQAVRAQFRVGGISGSACSTGALDDHDDVIFTVNTGPTVALTAPTNNALVRGTVSLTATATDDQGVARVEFYVDGTLIGTDTSSPYAASWDSTGAMDGAHSLTAKAYDAAGLATTSAVVGVLTDNTPPGAALTSPAQGALLRGAVVIEATASDSQGVTKVEFYAGATLIGTTFTAPYVAGWNTTSVTSGAHTLTVKAYDGVGNVSTSAGVGVTVDNTAPTVSISAPASNALVGGTVQISATASDSSGVEKVELYVDGALIGTDTSAPYAVSWNTATVADGAHSLTAKAFDIAGNVRTSTAVSVNTDNSVPEAALTSPVPGMFFQAGYVTLDATASDSRGVTKVEFYDGATLLGTDTSSPYALSWYTVGVGEGAHTLTAKAYDAIGNVGTSAGVTVTVDRTGPATAISAPAQNALVRGIVPVSATASDTYGVERVEFYANGTLLGTTTTAPYVVSWDTTVLADGVVTLTTKAYDLAGNVTQSASRTVTVDSIAPTVAITSPANGASAFLSTTIQASASDNRGVTQVVFYDGANVIGTDTTAPYSLSWGLLTVPKGWHTLTAKAYDAAGNVTTSAPISLKVN</sequence>
<evidence type="ECO:0000313" key="3">
    <source>
        <dbReference type="Proteomes" id="UP001207654"/>
    </source>
</evidence>
<dbReference type="Pfam" id="PF17957">
    <property type="entry name" value="Big_7"/>
    <property type="match status" value="14"/>
</dbReference>
<evidence type="ECO:0000313" key="2">
    <source>
        <dbReference type="EMBL" id="MCY1078279.1"/>
    </source>
</evidence>
<comment type="caution">
    <text evidence="2">The sequence shown here is derived from an EMBL/GenBank/DDBJ whole genome shotgun (WGS) entry which is preliminary data.</text>
</comment>
<evidence type="ECO:0000256" key="1">
    <source>
        <dbReference type="SAM" id="MobiDB-lite"/>
    </source>
</evidence>
<keyword evidence="3" id="KW-1185">Reference proteome</keyword>
<dbReference type="RefSeq" id="WP_267537066.1">
    <property type="nucleotide sequence ID" value="NZ_JAPNKA010000001.1"/>
</dbReference>
<name>A0ABT4ABH4_9BACT</name>
<reference evidence="2 3" key="1">
    <citation type="submission" date="2022-11" db="EMBL/GenBank/DDBJ databases">
        <title>Minimal conservation of predation-associated metabolite biosynthetic gene clusters underscores biosynthetic potential of Myxococcota including descriptions for ten novel species: Archangium lansinium sp. nov., Myxococcus landrumus sp. nov., Nannocystis bai.</title>
        <authorList>
            <person name="Ahearne A."/>
            <person name="Stevens C."/>
            <person name="Phillips K."/>
        </authorList>
    </citation>
    <scope>NUCLEOTIDE SEQUENCE [LARGE SCALE GENOMIC DNA]</scope>
    <source>
        <strain evidence="2 3">MIWBW</strain>
    </source>
</reference>